<dbReference type="Gene3D" id="3.30.70.270">
    <property type="match status" value="1"/>
</dbReference>
<comment type="caution">
    <text evidence="1">The sequence shown here is derived from an EMBL/GenBank/DDBJ whole genome shotgun (WGS) entry which is preliminary data.</text>
</comment>
<gene>
    <name evidence="1" type="ORF">KI387_027633</name>
</gene>
<keyword evidence="2" id="KW-1185">Reference proteome</keyword>
<feature type="non-terminal residue" evidence="1">
    <location>
        <position position="1"/>
    </location>
</feature>
<sequence>FAPNFTALVKPITLMLKKRLAFTWKAKGKVSFEAIKEAISQALTLMDPDFSKDFI</sequence>
<dbReference type="InterPro" id="IPR043502">
    <property type="entry name" value="DNA/RNA_pol_sf"/>
</dbReference>
<feature type="non-terminal residue" evidence="1">
    <location>
        <position position="55"/>
    </location>
</feature>
<dbReference type="InterPro" id="IPR043128">
    <property type="entry name" value="Rev_trsase/Diguanyl_cyclase"/>
</dbReference>
<proteinExistence type="predicted"/>
<name>A0AA38FZU0_TAXCH</name>
<evidence type="ECO:0000313" key="1">
    <source>
        <dbReference type="EMBL" id="KAH9312598.1"/>
    </source>
</evidence>
<dbReference type="SUPFAM" id="SSF56672">
    <property type="entry name" value="DNA/RNA polymerases"/>
    <property type="match status" value="1"/>
</dbReference>
<dbReference type="Proteomes" id="UP000824469">
    <property type="component" value="Unassembled WGS sequence"/>
</dbReference>
<accession>A0AA38FZU0</accession>
<dbReference type="AlphaFoldDB" id="A0AA38FZU0"/>
<dbReference type="EMBL" id="JAHRHJ020000006">
    <property type="protein sequence ID" value="KAH9312598.1"/>
    <property type="molecule type" value="Genomic_DNA"/>
</dbReference>
<reference evidence="1 2" key="1">
    <citation type="journal article" date="2021" name="Nat. Plants">
        <title>The Taxus genome provides insights into paclitaxel biosynthesis.</title>
        <authorList>
            <person name="Xiong X."/>
            <person name="Gou J."/>
            <person name="Liao Q."/>
            <person name="Li Y."/>
            <person name="Zhou Q."/>
            <person name="Bi G."/>
            <person name="Li C."/>
            <person name="Du R."/>
            <person name="Wang X."/>
            <person name="Sun T."/>
            <person name="Guo L."/>
            <person name="Liang H."/>
            <person name="Lu P."/>
            <person name="Wu Y."/>
            <person name="Zhang Z."/>
            <person name="Ro D.K."/>
            <person name="Shang Y."/>
            <person name="Huang S."/>
            <person name="Yan J."/>
        </authorList>
    </citation>
    <scope>NUCLEOTIDE SEQUENCE [LARGE SCALE GENOMIC DNA]</scope>
    <source>
        <strain evidence="1">Ta-2019</strain>
    </source>
</reference>
<organism evidence="1 2">
    <name type="scientific">Taxus chinensis</name>
    <name type="common">Chinese yew</name>
    <name type="synonym">Taxus wallichiana var. chinensis</name>
    <dbReference type="NCBI Taxonomy" id="29808"/>
    <lineage>
        <taxon>Eukaryota</taxon>
        <taxon>Viridiplantae</taxon>
        <taxon>Streptophyta</taxon>
        <taxon>Embryophyta</taxon>
        <taxon>Tracheophyta</taxon>
        <taxon>Spermatophyta</taxon>
        <taxon>Pinopsida</taxon>
        <taxon>Pinidae</taxon>
        <taxon>Conifers II</taxon>
        <taxon>Cupressales</taxon>
        <taxon>Taxaceae</taxon>
        <taxon>Taxus</taxon>
    </lineage>
</organism>
<protein>
    <submittedName>
        <fullName evidence="1">Uncharacterized protein</fullName>
    </submittedName>
</protein>
<evidence type="ECO:0000313" key="2">
    <source>
        <dbReference type="Proteomes" id="UP000824469"/>
    </source>
</evidence>